<accession>A0A4S4AMN3</accession>
<comment type="caution">
    <text evidence="3">The sequence shown here is derived from an EMBL/GenBank/DDBJ whole genome shotgun (WGS) entry which is preliminary data.</text>
</comment>
<dbReference type="Proteomes" id="UP000308430">
    <property type="component" value="Unassembled WGS sequence"/>
</dbReference>
<dbReference type="InterPro" id="IPR032623">
    <property type="entry name" value="FecR_N"/>
</dbReference>
<dbReference type="PANTHER" id="PTHR30273">
    <property type="entry name" value="PERIPLASMIC SIGNAL SENSOR AND SIGMA FACTOR ACTIVATOR FECR-RELATED"/>
    <property type="match status" value="1"/>
</dbReference>
<dbReference type="InterPro" id="IPR012373">
    <property type="entry name" value="Ferrdict_sens_TM"/>
</dbReference>
<gene>
    <name evidence="3" type="ORF">E6C76_21600</name>
</gene>
<dbReference type="InterPro" id="IPR006860">
    <property type="entry name" value="FecR"/>
</dbReference>
<dbReference type="PIRSF" id="PIRSF018266">
    <property type="entry name" value="FecR"/>
    <property type="match status" value="1"/>
</dbReference>
<evidence type="ECO:0000259" key="2">
    <source>
        <dbReference type="Pfam" id="PF16220"/>
    </source>
</evidence>
<feature type="domain" description="FecR protein" evidence="1">
    <location>
        <begin position="128"/>
        <end position="223"/>
    </location>
</feature>
<organism evidence="3 4">
    <name type="scientific">Pseudothauera nasutitermitis</name>
    <dbReference type="NCBI Taxonomy" id="2565930"/>
    <lineage>
        <taxon>Bacteria</taxon>
        <taxon>Pseudomonadati</taxon>
        <taxon>Pseudomonadota</taxon>
        <taxon>Betaproteobacteria</taxon>
        <taxon>Rhodocyclales</taxon>
        <taxon>Zoogloeaceae</taxon>
        <taxon>Pseudothauera</taxon>
    </lineage>
</organism>
<dbReference type="OrthoDB" id="1100567at2"/>
<dbReference type="Gene3D" id="2.60.120.1440">
    <property type="match status" value="1"/>
</dbReference>
<dbReference type="AlphaFoldDB" id="A0A4S4AMN3"/>
<feature type="domain" description="FecR N-terminal" evidence="2">
    <location>
        <begin position="21"/>
        <end position="60"/>
    </location>
</feature>
<name>A0A4S4AMN3_9RHOO</name>
<proteinExistence type="predicted"/>
<dbReference type="RefSeq" id="WP_136350340.1">
    <property type="nucleotide sequence ID" value="NZ_SSOC01000011.1"/>
</dbReference>
<keyword evidence="4" id="KW-1185">Reference proteome</keyword>
<dbReference type="PANTHER" id="PTHR30273:SF2">
    <property type="entry name" value="PROTEIN FECR"/>
    <property type="match status" value="1"/>
</dbReference>
<evidence type="ECO:0000313" key="4">
    <source>
        <dbReference type="Proteomes" id="UP000308430"/>
    </source>
</evidence>
<reference evidence="3 4" key="1">
    <citation type="submission" date="2019-04" db="EMBL/GenBank/DDBJ databases">
        <title>Azoarcus nasutitermitis sp. nov. isolated from termite nest.</title>
        <authorList>
            <person name="Lin S.-Y."/>
            <person name="Hameed A."/>
            <person name="Hsu Y.-H."/>
            <person name="Young C.-C."/>
        </authorList>
    </citation>
    <scope>NUCLEOTIDE SEQUENCE [LARGE SCALE GENOMIC DNA]</scope>
    <source>
        <strain evidence="3 4">CC-YHH838</strain>
    </source>
</reference>
<dbReference type="Pfam" id="PF16220">
    <property type="entry name" value="DUF4880"/>
    <property type="match status" value="1"/>
</dbReference>
<sequence>MSTAPGQPATLHDDLPPAVLEAAIGWMVKLESAATDSGLRAACERWRAADPLHEQAWRQLHWAEEDFHLLPASSASLAGDTLARLETQRRSQRGRRQALKALVLGGTALGLGWQLGRQGNPLPALTADLRSSTGERRQITLEDGTRLVLNTHTAVDLRFSTQERLLVLLRGEIFLDSGADAAHGGKRPLRIRTAQGVFQALGTRFHVRQDEAATWLSVTEGAVALPSASAEAARIAHAGEVWHVGAEGASPVRDTPLDLTAWTEGVLVARQMRLEDFLAELGRYRSGWLRCDPAVAELRISGVFQLHDTDLVLTALTQTLPVRVKQRSRYWIMVENAR</sequence>
<dbReference type="EMBL" id="SSOC01000011">
    <property type="protein sequence ID" value="THF60777.1"/>
    <property type="molecule type" value="Genomic_DNA"/>
</dbReference>
<evidence type="ECO:0000313" key="3">
    <source>
        <dbReference type="EMBL" id="THF60777.1"/>
    </source>
</evidence>
<evidence type="ECO:0000259" key="1">
    <source>
        <dbReference type="Pfam" id="PF04773"/>
    </source>
</evidence>
<dbReference type="GO" id="GO:0016989">
    <property type="term" value="F:sigma factor antagonist activity"/>
    <property type="evidence" value="ECO:0007669"/>
    <property type="project" value="TreeGrafter"/>
</dbReference>
<dbReference type="Pfam" id="PF04773">
    <property type="entry name" value="FecR"/>
    <property type="match status" value="1"/>
</dbReference>
<protein>
    <submittedName>
        <fullName evidence="3">DUF4880 domain-containing protein</fullName>
    </submittedName>
</protein>